<evidence type="ECO:0000313" key="3">
    <source>
        <dbReference type="Proteomes" id="UP000230324"/>
    </source>
</evidence>
<dbReference type="Gene3D" id="3.30.70.1290">
    <property type="entry name" value="Transposase IS200-like"/>
    <property type="match status" value="1"/>
</dbReference>
<organism evidence="2 3">
    <name type="scientific">Candidatus Nealsonbacteria bacterium CG03_land_8_20_14_0_80_36_12</name>
    <dbReference type="NCBI Taxonomy" id="1974701"/>
    <lineage>
        <taxon>Bacteria</taxon>
        <taxon>Candidatus Nealsoniibacteriota</taxon>
    </lineage>
</organism>
<accession>A0A2M7BYA4</accession>
<dbReference type="GO" id="GO:0006313">
    <property type="term" value="P:DNA transposition"/>
    <property type="evidence" value="ECO:0007669"/>
    <property type="project" value="InterPro"/>
</dbReference>
<proteinExistence type="predicted"/>
<dbReference type="GO" id="GO:0004803">
    <property type="term" value="F:transposase activity"/>
    <property type="evidence" value="ECO:0007669"/>
    <property type="project" value="InterPro"/>
</dbReference>
<dbReference type="InterPro" id="IPR036515">
    <property type="entry name" value="Transposase_17_sf"/>
</dbReference>
<evidence type="ECO:0000259" key="1">
    <source>
        <dbReference type="SMART" id="SM01321"/>
    </source>
</evidence>
<protein>
    <submittedName>
        <fullName evidence="2">Transposase</fullName>
    </submittedName>
</protein>
<gene>
    <name evidence="2" type="ORF">COS47_01430</name>
</gene>
<reference evidence="3" key="1">
    <citation type="submission" date="2017-09" db="EMBL/GenBank/DDBJ databases">
        <title>Depth-based differentiation of microbial function through sediment-hosted aquifers and enrichment of novel symbionts in the deep terrestrial subsurface.</title>
        <authorList>
            <person name="Probst A.J."/>
            <person name="Ladd B."/>
            <person name="Jarett J.K."/>
            <person name="Geller-Mcgrath D.E."/>
            <person name="Sieber C.M.K."/>
            <person name="Emerson J.B."/>
            <person name="Anantharaman K."/>
            <person name="Thomas B.C."/>
            <person name="Malmstrom R."/>
            <person name="Stieglmeier M."/>
            <person name="Klingl A."/>
            <person name="Woyke T."/>
            <person name="Ryan C.M."/>
            <person name="Banfield J.F."/>
        </authorList>
    </citation>
    <scope>NUCLEOTIDE SEQUENCE [LARGE SCALE GENOMIC DNA]</scope>
</reference>
<dbReference type="SMART" id="SM01321">
    <property type="entry name" value="Y1_Tnp"/>
    <property type="match status" value="1"/>
</dbReference>
<dbReference type="SUPFAM" id="SSF143422">
    <property type="entry name" value="Transposase IS200-like"/>
    <property type="match status" value="1"/>
</dbReference>
<sequence length="232" mass="27895">MPRPLRITTPNLPFHILDRGNNRQIVFQEKEDFAYFLKLLKRYKKELKFKLYHFCLMPNHIHFVIEPTIESSLPKIMMRLTLAYSLYFNKKYRGVGHVWQGRYKSSLIDKENYFIWCGLYVELNPVRARLVIRPEDWLWSSYNFYAFGKTDSLTEGLIDVEPYYLELGNNPKERQEKYRENIEGVIRESFLKNIRGKLDEGVFGNPNFVQEMKEKFKIRSLLPKGRPRKNEK</sequence>
<dbReference type="GO" id="GO:0003677">
    <property type="term" value="F:DNA binding"/>
    <property type="evidence" value="ECO:0007669"/>
    <property type="project" value="InterPro"/>
</dbReference>
<evidence type="ECO:0000313" key="2">
    <source>
        <dbReference type="EMBL" id="PIV12645.1"/>
    </source>
</evidence>
<dbReference type="AlphaFoldDB" id="A0A2M7BYA4"/>
<comment type="caution">
    <text evidence="2">The sequence shown here is derived from an EMBL/GenBank/DDBJ whole genome shotgun (WGS) entry which is preliminary data.</text>
</comment>
<dbReference type="PANTHER" id="PTHR34322:SF2">
    <property type="entry name" value="TRANSPOSASE IS200-LIKE DOMAIN-CONTAINING PROTEIN"/>
    <property type="match status" value="1"/>
</dbReference>
<dbReference type="PANTHER" id="PTHR34322">
    <property type="entry name" value="TRANSPOSASE, Y1_TNP DOMAIN-CONTAINING"/>
    <property type="match status" value="1"/>
</dbReference>
<dbReference type="EMBL" id="PEUV01000030">
    <property type="protein sequence ID" value="PIV12645.1"/>
    <property type="molecule type" value="Genomic_DNA"/>
</dbReference>
<name>A0A2M7BYA4_9BACT</name>
<dbReference type="Proteomes" id="UP000230324">
    <property type="component" value="Unassembled WGS sequence"/>
</dbReference>
<feature type="domain" description="Transposase IS200-like" evidence="1">
    <location>
        <begin position="9"/>
        <end position="124"/>
    </location>
</feature>
<dbReference type="InterPro" id="IPR002686">
    <property type="entry name" value="Transposase_17"/>
</dbReference>
<dbReference type="Pfam" id="PF01797">
    <property type="entry name" value="Y1_Tnp"/>
    <property type="match status" value="1"/>
</dbReference>